<comment type="caution">
    <text evidence="7">The sequence shown here is derived from an EMBL/GenBank/DDBJ whole genome shotgun (WGS) entry which is preliminary data.</text>
</comment>
<proteinExistence type="inferred from homology"/>
<evidence type="ECO:0000256" key="1">
    <source>
        <dbReference type="ARBA" id="ARBA00009437"/>
    </source>
</evidence>
<dbReference type="GO" id="GO:0003677">
    <property type="term" value="F:DNA binding"/>
    <property type="evidence" value="ECO:0007669"/>
    <property type="project" value="UniProtKB-KW"/>
</dbReference>
<evidence type="ECO:0000256" key="2">
    <source>
        <dbReference type="ARBA" id="ARBA00023015"/>
    </source>
</evidence>
<dbReference type="PANTHER" id="PTHR30346:SF0">
    <property type="entry name" value="HCA OPERON TRANSCRIPTIONAL ACTIVATOR HCAR"/>
    <property type="match status" value="1"/>
</dbReference>
<dbReference type="FunFam" id="1.10.10.10:FF:000001">
    <property type="entry name" value="LysR family transcriptional regulator"/>
    <property type="match status" value="1"/>
</dbReference>
<feature type="transmembrane region" description="Helical" evidence="5">
    <location>
        <begin position="99"/>
        <end position="120"/>
    </location>
</feature>
<evidence type="ECO:0000313" key="8">
    <source>
        <dbReference type="Proteomes" id="UP000248021"/>
    </source>
</evidence>
<dbReference type="InterPro" id="IPR005119">
    <property type="entry name" value="LysR_subst-bd"/>
</dbReference>
<accession>A0A2V3U3M3</accession>
<dbReference type="Pfam" id="PF00126">
    <property type="entry name" value="HTH_1"/>
    <property type="match status" value="1"/>
</dbReference>
<keyword evidence="8" id="KW-1185">Reference proteome</keyword>
<keyword evidence="5" id="KW-0812">Transmembrane</keyword>
<evidence type="ECO:0000256" key="3">
    <source>
        <dbReference type="ARBA" id="ARBA00023125"/>
    </source>
</evidence>
<dbReference type="InterPro" id="IPR000847">
    <property type="entry name" value="LysR_HTH_N"/>
</dbReference>
<keyword evidence="5" id="KW-0472">Membrane</keyword>
<keyword evidence="5" id="KW-1133">Transmembrane helix</keyword>
<dbReference type="SUPFAM" id="SSF46785">
    <property type="entry name" value="Winged helix' DNA-binding domain"/>
    <property type="match status" value="1"/>
</dbReference>
<dbReference type="CDD" id="cd08414">
    <property type="entry name" value="PBP2_LTTR_aromatics_like"/>
    <property type="match status" value="1"/>
</dbReference>
<dbReference type="PANTHER" id="PTHR30346">
    <property type="entry name" value="TRANSCRIPTIONAL DUAL REGULATOR HCAR-RELATED"/>
    <property type="match status" value="1"/>
</dbReference>
<evidence type="ECO:0000256" key="5">
    <source>
        <dbReference type="SAM" id="Phobius"/>
    </source>
</evidence>
<dbReference type="PRINTS" id="PR00039">
    <property type="entry name" value="HTHLYSR"/>
</dbReference>
<dbReference type="Pfam" id="PF03466">
    <property type="entry name" value="LysR_substrate"/>
    <property type="match status" value="1"/>
</dbReference>
<dbReference type="AlphaFoldDB" id="A0A2V3U3M3"/>
<evidence type="ECO:0000256" key="4">
    <source>
        <dbReference type="ARBA" id="ARBA00023163"/>
    </source>
</evidence>
<dbReference type="RefSeq" id="WP_170147303.1">
    <property type="nucleotide sequence ID" value="NZ_JAHBRY010000001.1"/>
</dbReference>
<dbReference type="EMBL" id="QJJK01000007">
    <property type="protein sequence ID" value="PXW57273.1"/>
    <property type="molecule type" value="Genomic_DNA"/>
</dbReference>
<evidence type="ECO:0000259" key="6">
    <source>
        <dbReference type="PROSITE" id="PS50931"/>
    </source>
</evidence>
<dbReference type="PROSITE" id="PS50931">
    <property type="entry name" value="HTH_LYSR"/>
    <property type="match status" value="1"/>
</dbReference>
<keyword evidence="3" id="KW-0238">DNA-binding</keyword>
<dbReference type="Proteomes" id="UP000248021">
    <property type="component" value="Unassembled WGS sequence"/>
</dbReference>
<keyword evidence="4" id="KW-0804">Transcription</keyword>
<dbReference type="SUPFAM" id="SSF53850">
    <property type="entry name" value="Periplasmic binding protein-like II"/>
    <property type="match status" value="1"/>
</dbReference>
<reference evidence="7 8" key="1">
    <citation type="submission" date="2018-05" db="EMBL/GenBank/DDBJ databases">
        <title>Genomic Encyclopedia of Type Strains, Phase IV (KMG-IV): sequencing the most valuable type-strain genomes for metagenomic binning, comparative biology and taxonomic classification.</title>
        <authorList>
            <person name="Goeker M."/>
        </authorList>
    </citation>
    <scope>NUCLEOTIDE SEQUENCE [LARGE SCALE GENOMIC DNA]</scope>
    <source>
        <strain evidence="7 8">DSM 6462</strain>
    </source>
</reference>
<dbReference type="GO" id="GO:0003700">
    <property type="term" value="F:DNA-binding transcription factor activity"/>
    <property type="evidence" value="ECO:0007669"/>
    <property type="project" value="InterPro"/>
</dbReference>
<gene>
    <name evidence="7" type="ORF">C7450_107314</name>
</gene>
<dbReference type="GO" id="GO:0032993">
    <property type="term" value="C:protein-DNA complex"/>
    <property type="evidence" value="ECO:0007669"/>
    <property type="project" value="TreeGrafter"/>
</dbReference>
<protein>
    <submittedName>
        <fullName evidence="7">LysR family transcriptional regulator</fullName>
    </submittedName>
</protein>
<evidence type="ECO:0000313" key="7">
    <source>
        <dbReference type="EMBL" id="PXW57273.1"/>
    </source>
</evidence>
<dbReference type="Gene3D" id="1.10.10.10">
    <property type="entry name" value="Winged helix-like DNA-binding domain superfamily/Winged helix DNA-binding domain"/>
    <property type="match status" value="1"/>
</dbReference>
<dbReference type="Gene3D" id="3.40.190.10">
    <property type="entry name" value="Periplasmic binding protein-like II"/>
    <property type="match status" value="2"/>
</dbReference>
<dbReference type="InterPro" id="IPR036388">
    <property type="entry name" value="WH-like_DNA-bd_sf"/>
</dbReference>
<sequence>MKNISLDTRRLRYFVAVAEALNFRRAAEVLNISQPPLSQQIQTLEAELGASLFIRHRRSIELTDAGHVLLHRTRSLLALMEATAVEVGMVGRGEMGMLGIGYMSAAMLGRLASILAMFRLKKPKVEVRLKQAQPRDQIDAIASGEIDVGLLSVSTTLKGAVSGKPELALEPLWTEEMVLALPIDHRLANQPYLSFQHFDDETFMTLPRAPLPGAYDQLVHLCHGPDTARTVRIQEVEELPASLALVAAGYGIGLVPVCVMESWSGALMFRRLTERPAIQVSMLSRRDNRSPVLSAFRNAVTHHNRGAQYSADALH</sequence>
<feature type="domain" description="HTH lysR-type" evidence="6">
    <location>
        <begin position="6"/>
        <end position="63"/>
    </location>
</feature>
<name>A0A2V3U3M3_9HYPH</name>
<dbReference type="InterPro" id="IPR036390">
    <property type="entry name" value="WH_DNA-bd_sf"/>
</dbReference>
<keyword evidence="2" id="KW-0805">Transcription regulation</keyword>
<organism evidence="7 8">
    <name type="scientific">Chelatococcus asaccharovorans</name>
    <dbReference type="NCBI Taxonomy" id="28210"/>
    <lineage>
        <taxon>Bacteria</taxon>
        <taxon>Pseudomonadati</taxon>
        <taxon>Pseudomonadota</taxon>
        <taxon>Alphaproteobacteria</taxon>
        <taxon>Hyphomicrobiales</taxon>
        <taxon>Chelatococcaceae</taxon>
        <taxon>Chelatococcus</taxon>
    </lineage>
</organism>
<comment type="similarity">
    <text evidence="1">Belongs to the LysR transcriptional regulatory family.</text>
</comment>